<gene>
    <name evidence="2" type="ORF">E5334_00445</name>
</gene>
<evidence type="ECO:0000313" key="3">
    <source>
        <dbReference type="Proteomes" id="UP000310263"/>
    </source>
</evidence>
<reference evidence="2 3" key="1">
    <citation type="submission" date="2019-04" db="EMBL/GenBank/DDBJ databases">
        <title>Microbes associate with the intestines of laboratory mice.</title>
        <authorList>
            <person name="Navarre W."/>
            <person name="Wong E."/>
            <person name="Huang K."/>
            <person name="Tropini C."/>
            <person name="Ng K."/>
            <person name="Yu B."/>
        </authorList>
    </citation>
    <scope>NUCLEOTIDE SEQUENCE [LARGE SCALE GENOMIC DNA]</scope>
    <source>
        <strain evidence="2 3">NM07_P-09</strain>
    </source>
</reference>
<evidence type="ECO:0000313" key="2">
    <source>
        <dbReference type="EMBL" id="TGY63027.1"/>
    </source>
</evidence>
<keyword evidence="1" id="KW-0812">Transmembrane</keyword>
<keyword evidence="1" id="KW-0472">Membrane</keyword>
<name>A0A4S2F3P0_9ACTN</name>
<protein>
    <recommendedName>
        <fullName evidence="4">Hydrophobic protein</fullName>
    </recommendedName>
</protein>
<dbReference type="AlphaFoldDB" id="A0A4S2F3P0"/>
<proteinExistence type="predicted"/>
<keyword evidence="1" id="KW-1133">Transmembrane helix</keyword>
<dbReference type="OrthoDB" id="2299756at2"/>
<dbReference type="EMBL" id="SRYE01000001">
    <property type="protein sequence ID" value="TGY63027.1"/>
    <property type="molecule type" value="Genomic_DNA"/>
</dbReference>
<evidence type="ECO:0000256" key="1">
    <source>
        <dbReference type="SAM" id="Phobius"/>
    </source>
</evidence>
<organism evidence="2 3">
    <name type="scientific">Muricaecibacterium torontonense</name>
    <dbReference type="NCBI Taxonomy" id="3032871"/>
    <lineage>
        <taxon>Bacteria</taxon>
        <taxon>Bacillati</taxon>
        <taxon>Actinomycetota</taxon>
        <taxon>Coriobacteriia</taxon>
        <taxon>Coriobacteriales</taxon>
        <taxon>Atopobiaceae</taxon>
        <taxon>Muricaecibacterium</taxon>
    </lineage>
</organism>
<sequence length="219" mass="24444">MLPFLLLVVGVLYVISESFAFKPMSRLAQVGIPTYSMVMALVTLARDPAQLPWLAVVAPVGVLIGWLQTTHVQVRVTGGTDKHHRHIVEVRRGWTYALGWALVFAAGIGFHGVLQGAMPWDEILEDLAKDVERDLFTILLFTSGLNWYVYALSGTAGYTYALVLRLTNIHVAEALHEAPRRVHGTLRVAYSPVQRLVDWSWRRRGEALDSDAETPAEEQ</sequence>
<evidence type="ECO:0008006" key="4">
    <source>
        <dbReference type="Google" id="ProtNLM"/>
    </source>
</evidence>
<comment type="caution">
    <text evidence="2">The sequence shown here is derived from an EMBL/GenBank/DDBJ whole genome shotgun (WGS) entry which is preliminary data.</text>
</comment>
<keyword evidence="3" id="KW-1185">Reference proteome</keyword>
<feature type="transmembrane region" description="Helical" evidence="1">
    <location>
        <begin position="93"/>
        <end position="114"/>
    </location>
</feature>
<dbReference type="RefSeq" id="WP_136011652.1">
    <property type="nucleotide sequence ID" value="NZ_SRYE01000001.1"/>
</dbReference>
<dbReference type="Proteomes" id="UP000310263">
    <property type="component" value="Unassembled WGS sequence"/>
</dbReference>
<accession>A0A4S2F3P0</accession>
<feature type="transmembrane region" description="Helical" evidence="1">
    <location>
        <begin position="51"/>
        <end position="72"/>
    </location>
</feature>